<evidence type="ECO:0000313" key="2">
    <source>
        <dbReference type="Proteomes" id="UP001202248"/>
    </source>
</evidence>
<sequence>MMLTYKKIILLVLVCLVVNINGFAQINIANEEAKCAALYSKLLQFRGSNFDSTYFYSEAFEKTFIKLITNNPATFNHKFEKLTGRGIGFIRISPDQKLKTYSWDTWQGGTAHMFKTIRQWKANGKVYSEVSPNTPEDFGSFCSKIFTVHIRNKPHYLVITNSIFSTKYSSQTVTAYAINGNNLSKSSIFHTKTKTLHTIPVDFDFFSVVDRPERRWS</sequence>
<dbReference type="EMBL" id="JAKWBL010000004">
    <property type="protein sequence ID" value="MCH5599537.1"/>
    <property type="molecule type" value="Genomic_DNA"/>
</dbReference>
<proteinExistence type="predicted"/>
<keyword evidence="2" id="KW-1185">Reference proteome</keyword>
<dbReference type="Proteomes" id="UP001202248">
    <property type="component" value="Unassembled WGS sequence"/>
</dbReference>
<accession>A0ABS9SME7</accession>
<organism evidence="1 2">
    <name type="scientific">Niabella ginsengisoli</name>
    <dbReference type="NCBI Taxonomy" id="522298"/>
    <lineage>
        <taxon>Bacteria</taxon>
        <taxon>Pseudomonadati</taxon>
        <taxon>Bacteroidota</taxon>
        <taxon>Chitinophagia</taxon>
        <taxon>Chitinophagales</taxon>
        <taxon>Chitinophagaceae</taxon>
        <taxon>Niabella</taxon>
    </lineage>
</organism>
<reference evidence="1 2" key="1">
    <citation type="submission" date="2022-02" db="EMBL/GenBank/DDBJ databases">
        <authorList>
            <person name="Min J."/>
        </authorList>
    </citation>
    <scope>NUCLEOTIDE SEQUENCE [LARGE SCALE GENOMIC DNA]</scope>
    <source>
        <strain evidence="1 2">GR10-1</strain>
    </source>
</reference>
<dbReference type="RefSeq" id="WP_240831581.1">
    <property type="nucleotide sequence ID" value="NZ_JAKWBL010000004.1"/>
</dbReference>
<gene>
    <name evidence="1" type="ORF">MKP09_17320</name>
</gene>
<evidence type="ECO:0000313" key="1">
    <source>
        <dbReference type="EMBL" id="MCH5599537.1"/>
    </source>
</evidence>
<comment type="caution">
    <text evidence="1">The sequence shown here is derived from an EMBL/GenBank/DDBJ whole genome shotgun (WGS) entry which is preliminary data.</text>
</comment>
<name>A0ABS9SME7_9BACT</name>
<protein>
    <submittedName>
        <fullName evidence="1">Uncharacterized protein</fullName>
    </submittedName>
</protein>